<dbReference type="InterPro" id="IPR001202">
    <property type="entry name" value="WW_dom"/>
</dbReference>
<dbReference type="OrthoDB" id="194358at2759"/>
<gene>
    <name evidence="3" type="ORF">C1SCF055_LOCUS15997</name>
</gene>
<dbReference type="EMBL" id="CAMXCT020001311">
    <property type="protein sequence ID" value="CAL1142256.1"/>
    <property type="molecule type" value="Genomic_DNA"/>
</dbReference>
<comment type="caution">
    <text evidence="3">The sequence shown here is derived from an EMBL/GenBank/DDBJ whole genome shotgun (WGS) entry which is preliminary data.</text>
</comment>
<keyword evidence="4" id="KW-0407">Ion channel</keyword>
<proteinExistence type="predicted"/>
<evidence type="ECO:0000256" key="1">
    <source>
        <dbReference type="SAM" id="MobiDB-lite"/>
    </source>
</evidence>
<reference evidence="4 5" key="2">
    <citation type="submission" date="2024-05" db="EMBL/GenBank/DDBJ databases">
        <authorList>
            <person name="Chen Y."/>
            <person name="Shah S."/>
            <person name="Dougan E. K."/>
            <person name="Thang M."/>
            <person name="Chan C."/>
        </authorList>
    </citation>
    <scope>NUCLEOTIDE SEQUENCE [LARGE SCALE GENOMIC DNA]</scope>
</reference>
<name>A0A9P1FUQ8_9DINO</name>
<protein>
    <submittedName>
        <fullName evidence="4">Potassium channel GORK</fullName>
    </submittedName>
</protein>
<reference evidence="3" key="1">
    <citation type="submission" date="2022-10" db="EMBL/GenBank/DDBJ databases">
        <authorList>
            <person name="Chen Y."/>
            <person name="Dougan E. K."/>
            <person name="Chan C."/>
            <person name="Rhodes N."/>
            <person name="Thang M."/>
        </authorList>
    </citation>
    <scope>NUCLEOTIDE SEQUENCE</scope>
</reference>
<evidence type="ECO:0000259" key="2">
    <source>
        <dbReference type="PROSITE" id="PS50020"/>
    </source>
</evidence>
<feature type="domain" description="WW" evidence="2">
    <location>
        <begin position="13"/>
        <end position="53"/>
    </location>
</feature>
<dbReference type="AlphaFoldDB" id="A0A9P1FUQ8"/>
<dbReference type="EMBL" id="CAMXCT010001311">
    <property type="protein sequence ID" value="CAI3988881.1"/>
    <property type="molecule type" value="Genomic_DNA"/>
</dbReference>
<accession>A0A9P1FUQ8</accession>
<dbReference type="EMBL" id="CAMXCT030001311">
    <property type="protein sequence ID" value="CAL4776193.1"/>
    <property type="molecule type" value="Genomic_DNA"/>
</dbReference>
<dbReference type="PROSITE" id="PS50020">
    <property type="entry name" value="WW_DOMAIN_2"/>
    <property type="match status" value="1"/>
</dbReference>
<keyword evidence="4" id="KW-0406">Ion transport</keyword>
<feature type="region of interest" description="Disordered" evidence="1">
    <location>
        <begin position="50"/>
        <end position="107"/>
    </location>
</feature>
<dbReference type="GO" id="GO:0034220">
    <property type="term" value="P:monoatomic ion transmembrane transport"/>
    <property type="evidence" value="ECO:0007669"/>
    <property type="project" value="UniProtKB-KW"/>
</dbReference>
<evidence type="ECO:0000313" key="3">
    <source>
        <dbReference type="EMBL" id="CAI3988881.1"/>
    </source>
</evidence>
<sequence>MAAGPGPVPVEVDDLPEGWEAFATNDGSTYFCFPQVYYYCRALDQVTWTRPSPEDAQDPFVGETINGKPPYQKGDEFIPAPPPPKPYNGPLADANYKASNEDPEDVFQPDEDMLEAFQTFQLGSGDWTFQWNFLKDSPIGFKAF</sequence>
<dbReference type="Proteomes" id="UP001152797">
    <property type="component" value="Unassembled WGS sequence"/>
</dbReference>
<organism evidence="3">
    <name type="scientific">Cladocopium goreaui</name>
    <dbReference type="NCBI Taxonomy" id="2562237"/>
    <lineage>
        <taxon>Eukaryota</taxon>
        <taxon>Sar</taxon>
        <taxon>Alveolata</taxon>
        <taxon>Dinophyceae</taxon>
        <taxon>Suessiales</taxon>
        <taxon>Symbiodiniaceae</taxon>
        <taxon>Cladocopium</taxon>
    </lineage>
</organism>
<keyword evidence="4" id="KW-0813">Transport</keyword>
<evidence type="ECO:0000313" key="5">
    <source>
        <dbReference type="Proteomes" id="UP001152797"/>
    </source>
</evidence>
<dbReference type="Gene3D" id="2.20.70.10">
    <property type="match status" value="1"/>
</dbReference>
<evidence type="ECO:0000313" key="4">
    <source>
        <dbReference type="EMBL" id="CAL4776193.1"/>
    </source>
</evidence>
<keyword evidence="5" id="KW-1185">Reference proteome</keyword>